<dbReference type="InParanoid" id="M4BVU4"/>
<organism evidence="2 3">
    <name type="scientific">Hyaloperonospora arabidopsidis (strain Emoy2)</name>
    <name type="common">Downy mildew agent</name>
    <name type="synonym">Peronospora arabidopsidis</name>
    <dbReference type="NCBI Taxonomy" id="559515"/>
    <lineage>
        <taxon>Eukaryota</taxon>
        <taxon>Sar</taxon>
        <taxon>Stramenopiles</taxon>
        <taxon>Oomycota</taxon>
        <taxon>Peronosporomycetes</taxon>
        <taxon>Peronosporales</taxon>
        <taxon>Peronosporaceae</taxon>
        <taxon>Hyaloperonospora</taxon>
    </lineage>
</organism>
<accession>M4BVU4</accession>
<protein>
    <submittedName>
        <fullName evidence="2">Uncharacterized protein</fullName>
    </submittedName>
</protein>
<reference evidence="2" key="2">
    <citation type="submission" date="2015-06" db="UniProtKB">
        <authorList>
            <consortium name="EnsemblProtists"/>
        </authorList>
    </citation>
    <scope>IDENTIFICATION</scope>
    <source>
        <strain evidence="2">Emoy2</strain>
    </source>
</reference>
<evidence type="ECO:0000313" key="3">
    <source>
        <dbReference type="Proteomes" id="UP000011713"/>
    </source>
</evidence>
<dbReference type="HOGENOM" id="CLU_2390704_0_0_1"/>
<reference evidence="3" key="1">
    <citation type="journal article" date="2010" name="Science">
        <title>Signatures of adaptation to obligate biotrophy in the Hyaloperonospora arabidopsidis genome.</title>
        <authorList>
            <person name="Baxter L."/>
            <person name="Tripathy S."/>
            <person name="Ishaque N."/>
            <person name="Boot N."/>
            <person name="Cabral A."/>
            <person name="Kemen E."/>
            <person name="Thines M."/>
            <person name="Ah-Fong A."/>
            <person name="Anderson R."/>
            <person name="Badejoko W."/>
            <person name="Bittner-Eddy P."/>
            <person name="Boore J.L."/>
            <person name="Chibucos M.C."/>
            <person name="Coates M."/>
            <person name="Dehal P."/>
            <person name="Delehaunty K."/>
            <person name="Dong S."/>
            <person name="Downton P."/>
            <person name="Dumas B."/>
            <person name="Fabro G."/>
            <person name="Fronick C."/>
            <person name="Fuerstenberg S.I."/>
            <person name="Fulton L."/>
            <person name="Gaulin E."/>
            <person name="Govers F."/>
            <person name="Hughes L."/>
            <person name="Humphray S."/>
            <person name="Jiang R.H."/>
            <person name="Judelson H."/>
            <person name="Kamoun S."/>
            <person name="Kyung K."/>
            <person name="Meijer H."/>
            <person name="Minx P."/>
            <person name="Morris P."/>
            <person name="Nelson J."/>
            <person name="Phuntumart V."/>
            <person name="Qutob D."/>
            <person name="Rehmany A."/>
            <person name="Rougon-Cardoso A."/>
            <person name="Ryden P."/>
            <person name="Torto-Alalibo T."/>
            <person name="Studholme D."/>
            <person name="Wang Y."/>
            <person name="Win J."/>
            <person name="Wood J."/>
            <person name="Clifton S.W."/>
            <person name="Rogers J."/>
            <person name="Van den Ackerveken G."/>
            <person name="Jones J.D."/>
            <person name="McDowell J.M."/>
            <person name="Beynon J."/>
            <person name="Tyler B.M."/>
        </authorList>
    </citation>
    <scope>NUCLEOTIDE SEQUENCE [LARGE SCALE GENOMIC DNA]</scope>
    <source>
        <strain evidence="3">Emoy2</strain>
    </source>
</reference>
<dbReference type="VEuPathDB" id="FungiDB:HpaG810638"/>
<name>M4BVU4_HYAAE</name>
<sequence length="94" mass="10043">MLSEEPDMLSEAKPDMLSEAEPDMLSEAEPDMLPEAEPDMFPEAAPGELCEADITGGLATPFTNESRLCRSRAIAPVPATNPAIPDQSKIVLMA</sequence>
<keyword evidence="3" id="KW-1185">Reference proteome</keyword>
<dbReference type="EMBL" id="JH597986">
    <property type="status" value="NOT_ANNOTATED_CDS"/>
    <property type="molecule type" value="Genomic_DNA"/>
</dbReference>
<evidence type="ECO:0000313" key="2">
    <source>
        <dbReference type="EnsemblProtists" id="HpaP810638"/>
    </source>
</evidence>
<feature type="region of interest" description="Disordered" evidence="1">
    <location>
        <begin position="1"/>
        <end position="26"/>
    </location>
</feature>
<evidence type="ECO:0000256" key="1">
    <source>
        <dbReference type="SAM" id="MobiDB-lite"/>
    </source>
</evidence>
<proteinExistence type="predicted"/>
<dbReference type="Proteomes" id="UP000011713">
    <property type="component" value="Unassembled WGS sequence"/>
</dbReference>
<dbReference type="AlphaFoldDB" id="M4BVU4"/>
<dbReference type="EnsemblProtists" id="HpaT810638">
    <property type="protein sequence ID" value="HpaP810638"/>
    <property type="gene ID" value="HpaG810638"/>
</dbReference>